<gene>
    <name evidence="1" type="ORF">DEW08_16835</name>
</gene>
<dbReference type="AlphaFoldDB" id="A0A2S2CTQ1"/>
<dbReference type="KEGG" id="azz:DEW08_16835"/>
<dbReference type="EMBL" id="CP029353">
    <property type="protein sequence ID" value="AWK87657.1"/>
    <property type="molecule type" value="Genomic_DNA"/>
</dbReference>
<protein>
    <submittedName>
        <fullName evidence="1">Uncharacterized protein</fullName>
    </submittedName>
</protein>
<accession>A0A2S2CTQ1</accession>
<name>A0A2S2CTQ1_9PROT</name>
<reference evidence="2" key="1">
    <citation type="submission" date="2018-05" db="EMBL/GenBank/DDBJ databases">
        <title>Azospirillum thermophila sp. nov., a novel isolated from hot spring.</title>
        <authorList>
            <person name="Zhao Z."/>
        </authorList>
    </citation>
    <scope>NUCLEOTIDE SEQUENCE [LARGE SCALE GENOMIC DNA]</scope>
    <source>
        <strain evidence="2">CFH 70021</strain>
    </source>
</reference>
<keyword evidence="2" id="KW-1185">Reference proteome</keyword>
<organism evidence="1 2">
    <name type="scientific">Azospirillum thermophilum</name>
    <dbReference type="NCBI Taxonomy" id="2202148"/>
    <lineage>
        <taxon>Bacteria</taxon>
        <taxon>Pseudomonadati</taxon>
        <taxon>Pseudomonadota</taxon>
        <taxon>Alphaproteobacteria</taxon>
        <taxon>Rhodospirillales</taxon>
        <taxon>Azospirillaceae</taxon>
        <taxon>Azospirillum</taxon>
    </lineage>
</organism>
<evidence type="ECO:0000313" key="2">
    <source>
        <dbReference type="Proteomes" id="UP000245629"/>
    </source>
</evidence>
<proteinExistence type="predicted"/>
<evidence type="ECO:0000313" key="1">
    <source>
        <dbReference type="EMBL" id="AWK87657.1"/>
    </source>
</evidence>
<sequence>MMRPRLQQLDAVALHDGPASPERQMWLRVIAQAVADATDGPIMKGGRIFDDAGRRVDPRQDARDWILVADDNFLAVCDLAGVSPDLVRQAIQ</sequence>
<dbReference type="Proteomes" id="UP000245629">
    <property type="component" value="Chromosome 2"/>
</dbReference>